<evidence type="ECO:0000313" key="4">
    <source>
        <dbReference type="Proteomes" id="UP000499080"/>
    </source>
</evidence>
<proteinExistence type="predicted"/>
<accession>A0A4Y2EI71</accession>
<evidence type="ECO:0000313" key="2">
    <source>
        <dbReference type="EMBL" id="GBM27778.1"/>
    </source>
</evidence>
<feature type="non-terminal residue" evidence="2">
    <location>
        <position position="1"/>
    </location>
</feature>
<dbReference type="EMBL" id="BGPR01170103">
    <property type="protein sequence ID" value="GBM27778.1"/>
    <property type="molecule type" value="Genomic_DNA"/>
</dbReference>
<dbReference type="AlphaFoldDB" id="A0A4Y2EI71"/>
<sequence length="58" mass="5995">GVHRLHRASTLGDLGRSCASRRSGNPGHSRREQGLLSEPHSPQPSDEGGPELRAGGGG</sequence>
<organism evidence="2 4">
    <name type="scientific">Araneus ventricosus</name>
    <name type="common">Orbweaver spider</name>
    <name type="synonym">Epeira ventricosa</name>
    <dbReference type="NCBI Taxonomy" id="182803"/>
    <lineage>
        <taxon>Eukaryota</taxon>
        <taxon>Metazoa</taxon>
        <taxon>Ecdysozoa</taxon>
        <taxon>Arthropoda</taxon>
        <taxon>Chelicerata</taxon>
        <taxon>Arachnida</taxon>
        <taxon>Araneae</taxon>
        <taxon>Araneomorphae</taxon>
        <taxon>Entelegynae</taxon>
        <taxon>Araneoidea</taxon>
        <taxon>Araneidae</taxon>
        <taxon>Araneus</taxon>
    </lineage>
</organism>
<keyword evidence="4" id="KW-1185">Reference proteome</keyword>
<comment type="caution">
    <text evidence="2">The sequence shown here is derived from an EMBL/GenBank/DDBJ whole genome shotgun (WGS) entry which is preliminary data.</text>
</comment>
<dbReference type="EMBL" id="BGPR01170138">
    <property type="protein sequence ID" value="GBM27879.1"/>
    <property type="molecule type" value="Genomic_DNA"/>
</dbReference>
<reference evidence="2 4" key="1">
    <citation type="journal article" date="2019" name="Sci. Rep.">
        <title>Orb-weaving spider Araneus ventricosus genome elucidates the spidroin gene catalogue.</title>
        <authorList>
            <person name="Kono N."/>
            <person name="Nakamura H."/>
            <person name="Ohtoshi R."/>
            <person name="Moran D.A.P."/>
            <person name="Shinohara A."/>
            <person name="Yoshida Y."/>
            <person name="Fujiwara M."/>
            <person name="Mori M."/>
            <person name="Tomita M."/>
            <person name="Arakawa K."/>
        </authorList>
    </citation>
    <scope>NUCLEOTIDE SEQUENCE [LARGE SCALE GENOMIC DNA]</scope>
</reference>
<protein>
    <submittedName>
        <fullName evidence="2">Uncharacterized protein</fullName>
    </submittedName>
</protein>
<dbReference type="Proteomes" id="UP000499080">
    <property type="component" value="Unassembled WGS sequence"/>
</dbReference>
<evidence type="ECO:0000313" key="3">
    <source>
        <dbReference type="EMBL" id="GBM27879.1"/>
    </source>
</evidence>
<gene>
    <name evidence="3" type="ORF">AVEN_163302_1</name>
    <name evidence="2" type="ORF">AVEN_238955_1</name>
</gene>
<feature type="region of interest" description="Disordered" evidence="1">
    <location>
        <begin position="1"/>
        <end position="58"/>
    </location>
</feature>
<evidence type="ECO:0000256" key="1">
    <source>
        <dbReference type="SAM" id="MobiDB-lite"/>
    </source>
</evidence>
<name>A0A4Y2EI71_ARAVE</name>